<proteinExistence type="predicted"/>
<name>A0A0S8G9R9_UNCW3</name>
<dbReference type="Proteomes" id="UP000051096">
    <property type="component" value="Unassembled WGS sequence"/>
</dbReference>
<dbReference type="EMBL" id="LJUO01000114">
    <property type="protein sequence ID" value="KPK69727.1"/>
    <property type="molecule type" value="Genomic_DNA"/>
</dbReference>
<dbReference type="AlphaFoldDB" id="A0A0S8G9R9"/>
<evidence type="ECO:0000313" key="1">
    <source>
        <dbReference type="EMBL" id="KPK69727.1"/>
    </source>
</evidence>
<protein>
    <submittedName>
        <fullName evidence="1">Uncharacterized protein</fullName>
    </submittedName>
</protein>
<reference evidence="1 2" key="1">
    <citation type="journal article" date="2015" name="Microbiome">
        <title>Genomic resolution of linkages in carbon, nitrogen, and sulfur cycling among widespread estuary sediment bacteria.</title>
        <authorList>
            <person name="Baker B.J."/>
            <person name="Lazar C.S."/>
            <person name="Teske A.P."/>
            <person name="Dick G.J."/>
        </authorList>
    </citation>
    <scope>NUCLEOTIDE SEQUENCE [LARGE SCALE GENOMIC DNA]</scope>
    <source>
        <strain evidence="1">SM23_60</strain>
    </source>
</reference>
<sequence>MIDDDSLVVLFNYVQLEQIIASQGMILIPEDSGFVYFYSREGGTAPQFVLRKNDDVTPVAIEADCHIATGPDPFFIEPWIGSGVLYRNYVRFLFDSLLIDQLVIFADLSFAVEDHYAKRDSVTIGVRELLEPISDFETPVGPLIAFEKVAADDSIISIDIVRHIQRIAEHPDSNFGFFVLFSPETYDIANLKVVRGSHEVTVGYVLPAQERY</sequence>
<evidence type="ECO:0000313" key="2">
    <source>
        <dbReference type="Proteomes" id="UP000051096"/>
    </source>
</evidence>
<organism evidence="1 2">
    <name type="scientific">candidate division WOR_3 bacterium SM23_60</name>
    <dbReference type="NCBI Taxonomy" id="1703780"/>
    <lineage>
        <taxon>Bacteria</taxon>
        <taxon>Bacteria division WOR-3</taxon>
    </lineage>
</organism>
<comment type="caution">
    <text evidence="1">The sequence shown here is derived from an EMBL/GenBank/DDBJ whole genome shotgun (WGS) entry which is preliminary data.</text>
</comment>
<gene>
    <name evidence="1" type="ORF">AMJ87_10025</name>
</gene>
<accession>A0A0S8G9R9</accession>